<reference evidence="4 5" key="1">
    <citation type="journal article" date="2019" name="Int. J. Syst. Evol. Microbiol.">
        <title>The Global Catalogue of Microorganisms (GCM) 10K type strain sequencing project: providing services to taxonomists for standard genome sequencing and annotation.</title>
        <authorList>
            <consortium name="The Broad Institute Genomics Platform"/>
            <consortium name="The Broad Institute Genome Sequencing Center for Infectious Disease"/>
            <person name="Wu L."/>
            <person name="Ma J."/>
        </authorList>
    </citation>
    <scope>NUCLEOTIDE SEQUENCE [LARGE SCALE GENOMIC DNA]</scope>
    <source>
        <strain evidence="4 5">JCM 6924</strain>
    </source>
</reference>
<protein>
    <recommendedName>
        <fullName evidence="3">TadE-like domain-containing protein</fullName>
    </recommendedName>
</protein>
<dbReference type="Proteomes" id="UP001501095">
    <property type="component" value="Unassembled WGS sequence"/>
</dbReference>
<evidence type="ECO:0000256" key="1">
    <source>
        <dbReference type="SAM" id="MobiDB-lite"/>
    </source>
</evidence>
<keyword evidence="5" id="KW-1185">Reference proteome</keyword>
<name>A0ABN3NP10_9ACTN</name>
<dbReference type="Pfam" id="PF07811">
    <property type="entry name" value="TadE"/>
    <property type="match status" value="1"/>
</dbReference>
<feature type="compositionally biased region" description="Basic and acidic residues" evidence="1">
    <location>
        <begin position="1"/>
        <end position="11"/>
    </location>
</feature>
<feature type="domain" description="TadE-like" evidence="3">
    <location>
        <begin position="83"/>
        <end position="125"/>
    </location>
</feature>
<keyword evidence="2" id="KW-1133">Transmembrane helix</keyword>
<evidence type="ECO:0000313" key="5">
    <source>
        <dbReference type="Proteomes" id="UP001501095"/>
    </source>
</evidence>
<proteinExistence type="predicted"/>
<keyword evidence="2" id="KW-0812">Transmembrane</keyword>
<dbReference type="EMBL" id="BAAATM010000008">
    <property type="protein sequence ID" value="GAA2529131.1"/>
    <property type="molecule type" value="Genomic_DNA"/>
</dbReference>
<feature type="region of interest" description="Disordered" evidence="1">
    <location>
        <begin position="1"/>
        <end position="29"/>
    </location>
</feature>
<evidence type="ECO:0000259" key="3">
    <source>
        <dbReference type="Pfam" id="PF07811"/>
    </source>
</evidence>
<gene>
    <name evidence="4" type="ORF">GCM10010423_25020</name>
</gene>
<evidence type="ECO:0000256" key="2">
    <source>
        <dbReference type="SAM" id="Phobius"/>
    </source>
</evidence>
<sequence>MARIRKGDGGDGRAAGATASRPTGRTGRVRVGTAGIGAAGTGKARVGAARAGTAGIGTGRVGTARVGTAGVGTARIRKARDRGQVAIEYIGFLPILLLVALAAVQLGLIAYTAQQAGTAARAGARSASLAGPHEADCRAAVSSWLADGTSCPASIGGDEVTVTASVQIPSLVPGWDFGPAVKTATMPRDH</sequence>
<feature type="transmembrane region" description="Helical" evidence="2">
    <location>
        <begin position="85"/>
        <end position="111"/>
    </location>
</feature>
<keyword evidence="2" id="KW-0472">Membrane</keyword>
<accession>A0ABN3NP10</accession>
<organism evidence="4 5">
    <name type="scientific">Streptomyces levis</name>
    <dbReference type="NCBI Taxonomy" id="285566"/>
    <lineage>
        <taxon>Bacteria</taxon>
        <taxon>Bacillati</taxon>
        <taxon>Actinomycetota</taxon>
        <taxon>Actinomycetes</taxon>
        <taxon>Kitasatosporales</taxon>
        <taxon>Streptomycetaceae</taxon>
        <taxon>Streptomyces</taxon>
    </lineage>
</organism>
<feature type="compositionally biased region" description="Low complexity" evidence="1">
    <location>
        <begin position="14"/>
        <end position="29"/>
    </location>
</feature>
<evidence type="ECO:0000313" key="4">
    <source>
        <dbReference type="EMBL" id="GAA2529131.1"/>
    </source>
</evidence>
<comment type="caution">
    <text evidence="4">The sequence shown here is derived from an EMBL/GenBank/DDBJ whole genome shotgun (WGS) entry which is preliminary data.</text>
</comment>
<dbReference type="InterPro" id="IPR012495">
    <property type="entry name" value="TadE-like_dom"/>
</dbReference>